<keyword evidence="3 5" id="KW-1133">Transmembrane helix</keyword>
<proteinExistence type="predicted"/>
<reference evidence="7" key="1">
    <citation type="submission" date="2022-12" db="EMBL/GenBank/DDBJ databases">
        <title>Genome sequence of SJ11.</title>
        <authorList>
            <person name="Woo H."/>
        </authorList>
    </citation>
    <scope>NUCLEOTIDE SEQUENCE</scope>
    <source>
        <strain evidence="7">SJ11</strain>
    </source>
</reference>
<comment type="caution">
    <text evidence="7">The sequence shown here is derived from an EMBL/GenBank/DDBJ whole genome shotgun (WGS) entry which is preliminary data.</text>
</comment>
<sequence length="146" mass="16291">MNLIAQNTFRVILTYILFVLFLYTAVNKVTDYDNFLNELEKSPLIPRVFASAIAYMVIAVEFIISLGLLIEKTNRNSLAASGGLLLLFTVYIIMILLYSPYVPCSCGGIISALSWTQHLILNIGLTIACFYYIIVSSPIIIKQDAI</sequence>
<comment type="subcellular location">
    <subcellularLocation>
        <location evidence="1">Membrane</location>
        <topology evidence="1">Multi-pass membrane protein</topology>
    </subcellularLocation>
</comment>
<accession>A0ABT4KVY5</accession>
<organism evidence="7 8">
    <name type="scientific">Pedobacter rhodius</name>
    <dbReference type="NCBI Taxonomy" id="3004098"/>
    <lineage>
        <taxon>Bacteria</taxon>
        <taxon>Pseudomonadati</taxon>
        <taxon>Bacteroidota</taxon>
        <taxon>Sphingobacteriia</taxon>
        <taxon>Sphingobacteriales</taxon>
        <taxon>Sphingobacteriaceae</taxon>
        <taxon>Pedobacter</taxon>
    </lineage>
</organism>
<feature type="transmembrane region" description="Helical" evidence="5">
    <location>
        <begin position="12"/>
        <end position="29"/>
    </location>
</feature>
<keyword evidence="2 5" id="KW-0812">Transmembrane</keyword>
<evidence type="ECO:0000313" key="7">
    <source>
        <dbReference type="EMBL" id="MCZ4222916.1"/>
    </source>
</evidence>
<feature type="transmembrane region" description="Helical" evidence="5">
    <location>
        <begin position="77"/>
        <end position="99"/>
    </location>
</feature>
<evidence type="ECO:0000313" key="8">
    <source>
        <dbReference type="Proteomes" id="UP001144341"/>
    </source>
</evidence>
<evidence type="ECO:0000256" key="2">
    <source>
        <dbReference type="ARBA" id="ARBA00022692"/>
    </source>
</evidence>
<evidence type="ECO:0000256" key="5">
    <source>
        <dbReference type="SAM" id="Phobius"/>
    </source>
</evidence>
<keyword evidence="4 5" id="KW-0472">Membrane</keyword>
<dbReference type="InterPro" id="IPR009908">
    <property type="entry name" value="Methylamine_util_MauE"/>
</dbReference>
<feature type="transmembrane region" description="Helical" evidence="5">
    <location>
        <begin position="49"/>
        <end position="70"/>
    </location>
</feature>
<keyword evidence="8" id="KW-1185">Reference proteome</keyword>
<evidence type="ECO:0000259" key="6">
    <source>
        <dbReference type="Pfam" id="PF07291"/>
    </source>
</evidence>
<gene>
    <name evidence="7" type="ORF">O0931_06355</name>
</gene>
<dbReference type="Pfam" id="PF07291">
    <property type="entry name" value="MauE"/>
    <property type="match status" value="1"/>
</dbReference>
<name>A0ABT4KVY5_9SPHI</name>
<evidence type="ECO:0000256" key="1">
    <source>
        <dbReference type="ARBA" id="ARBA00004141"/>
    </source>
</evidence>
<protein>
    <submittedName>
        <fullName evidence="7">DoxX family membrane protein</fullName>
    </submittedName>
</protein>
<evidence type="ECO:0000256" key="3">
    <source>
        <dbReference type="ARBA" id="ARBA00022989"/>
    </source>
</evidence>
<feature type="transmembrane region" description="Helical" evidence="5">
    <location>
        <begin position="119"/>
        <end position="141"/>
    </location>
</feature>
<evidence type="ECO:0000256" key="4">
    <source>
        <dbReference type="ARBA" id="ARBA00023136"/>
    </source>
</evidence>
<dbReference type="RefSeq" id="WP_269414718.1">
    <property type="nucleotide sequence ID" value="NZ_JAPWGL010000002.1"/>
</dbReference>
<feature type="domain" description="Methylamine utilisation protein MauE" evidence="6">
    <location>
        <begin position="9"/>
        <end position="133"/>
    </location>
</feature>
<dbReference type="Proteomes" id="UP001144341">
    <property type="component" value="Unassembled WGS sequence"/>
</dbReference>
<dbReference type="EMBL" id="JAPWGL010000002">
    <property type="protein sequence ID" value="MCZ4222916.1"/>
    <property type="molecule type" value="Genomic_DNA"/>
</dbReference>